<accession>A0ABT6S3X4</accession>
<dbReference type="RefSeq" id="WP_282540667.1">
    <property type="nucleotide sequence ID" value="NZ_JASCIQ010000002.1"/>
</dbReference>
<comment type="caution">
    <text evidence="1">The sequence shown here is derived from an EMBL/GenBank/DDBJ whole genome shotgun (WGS) entry which is preliminary data.</text>
</comment>
<dbReference type="EMBL" id="JASCIQ010000002">
    <property type="protein sequence ID" value="MDI3402720.1"/>
    <property type="molecule type" value="Genomic_DNA"/>
</dbReference>
<evidence type="ECO:0000313" key="2">
    <source>
        <dbReference type="Proteomes" id="UP001223978"/>
    </source>
</evidence>
<organism evidence="1 2">
    <name type="scientific">Streptomyces cavernicola</name>
    <dbReference type="NCBI Taxonomy" id="3043613"/>
    <lineage>
        <taxon>Bacteria</taxon>
        <taxon>Bacillati</taxon>
        <taxon>Actinomycetota</taxon>
        <taxon>Actinomycetes</taxon>
        <taxon>Kitasatosporales</taxon>
        <taxon>Streptomycetaceae</taxon>
        <taxon>Streptomyces</taxon>
    </lineage>
</organism>
<evidence type="ECO:0008006" key="3">
    <source>
        <dbReference type="Google" id="ProtNLM"/>
    </source>
</evidence>
<name>A0ABT6S3X4_9ACTN</name>
<dbReference type="Proteomes" id="UP001223978">
    <property type="component" value="Unassembled WGS sequence"/>
</dbReference>
<evidence type="ECO:0000313" key="1">
    <source>
        <dbReference type="EMBL" id="MDI3402720.1"/>
    </source>
</evidence>
<keyword evidence="2" id="KW-1185">Reference proteome</keyword>
<reference evidence="1 2" key="1">
    <citation type="submission" date="2023-05" db="EMBL/GenBank/DDBJ databases">
        <title>Draft genome sequence of Streptomyces sp. B-S-A6 isolated from a cave soil in Thailand.</title>
        <authorList>
            <person name="Chamroensaksri N."/>
            <person name="Muangham S."/>
        </authorList>
    </citation>
    <scope>NUCLEOTIDE SEQUENCE [LARGE SCALE GENOMIC DNA]</scope>
    <source>
        <strain evidence="1 2">B-S-A6</strain>
    </source>
</reference>
<protein>
    <recommendedName>
        <fullName evidence="3">Lipoprotein</fullName>
    </recommendedName>
</protein>
<gene>
    <name evidence="1" type="ORF">QIS96_02625</name>
</gene>
<sequence>MKHPLPTGEGIRIRALARAVVPLAALLPLTACGVGENICTLRDSPSGVGVSVAPEFAPEAAEAELVACWDGRCHSGGMPLQKELREAAQPSEPPTAWPGFAMMDGLPEDGKKIRVRLVLKDERGTPLLDDEVMVVTELTYPNGRECSPGGPQAHVKVTKDGKLTAL</sequence>
<proteinExistence type="predicted"/>